<evidence type="ECO:0000313" key="3">
    <source>
        <dbReference type="EMBL" id="MXQ66205.1"/>
    </source>
</evidence>
<dbReference type="EMBL" id="WUTW01000004">
    <property type="protein sequence ID" value="MXQ66205.1"/>
    <property type="molecule type" value="Genomic_DNA"/>
</dbReference>
<dbReference type="InterPro" id="IPR016181">
    <property type="entry name" value="Acyl_CoA_acyltransferase"/>
</dbReference>
<keyword evidence="1 3" id="KW-0808">Transferase</keyword>
<dbReference type="PANTHER" id="PTHR13947">
    <property type="entry name" value="GNAT FAMILY N-ACETYLTRANSFERASE"/>
    <property type="match status" value="1"/>
</dbReference>
<comment type="caution">
    <text evidence="3">The sequence shown here is derived from an EMBL/GenBank/DDBJ whole genome shotgun (WGS) entry which is preliminary data.</text>
</comment>
<dbReference type="PANTHER" id="PTHR13947:SF37">
    <property type="entry name" value="LD18367P"/>
    <property type="match status" value="1"/>
</dbReference>
<dbReference type="Pfam" id="PF00583">
    <property type="entry name" value="Acetyltransf_1"/>
    <property type="match status" value="1"/>
</dbReference>
<evidence type="ECO:0000313" key="4">
    <source>
        <dbReference type="Proteomes" id="UP000431901"/>
    </source>
</evidence>
<dbReference type="GO" id="GO:0008080">
    <property type="term" value="F:N-acetyltransferase activity"/>
    <property type="evidence" value="ECO:0007669"/>
    <property type="project" value="InterPro"/>
</dbReference>
<keyword evidence="4" id="KW-1185">Reference proteome</keyword>
<dbReference type="SUPFAM" id="SSF55729">
    <property type="entry name" value="Acyl-CoA N-acyltransferases (Nat)"/>
    <property type="match status" value="1"/>
</dbReference>
<proteinExistence type="predicted"/>
<dbReference type="InterPro" id="IPR000182">
    <property type="entry name" value="GNAT_dom"/>
</dbReference>
<evidence type="ECO:0000259" key="2">
    <source>
        <dbReference type="PROSITE" id="PS51186"/>
    </source>
</evidence>
<sequence>MRLRALAPGDLGWVISRNGALYAAECNWDETYEAHVAGVLSAYVLNRDPARSNGWIAELDGERAGAIFCSPREGDVAQLRILHVEPFARGAGVGTALIDACVTFAREAGYREITLWTTVLQRAAIRLYERAGFRLTSEDPPARRFGDEIHGQFWARPL</sequence>
<organism evidence="3 4">
    <name type="scientific">Actinomadura rayongensis</name>
    <dbReference type="NCBI Taxonomy" id="1429076"/>
    <lineage>
        <taxon>Bacteria</taxon>
        <taxon>Bacillati</taxon>
        <taxon>Actinomycetota</taxon>
        <taxon>Actinomycetes</taxon>
        <taxon>Streptosporangiales</taxon>
        <taxon>Thermomonosporaceae</taxon>
        <taxon>Actinomadura</taxon>
    </lineage>
</organism>
<feature type="domain" description="N-acetyltransferase" evidence="2">
    <location>
        <begin position="1"/>
        <end position="158"/>
    </location>
</feature>
<dbReference type="PROSITE" id="PS51186">
    <property type="entry name" value="GNAT"/>
    <property type="match status" value="1"/>
</dbReference>
<gene>
    <name evidence="3" type="ORF">GQ466_19485</name>
</gene>
<dbReference type="AlphaFoldDB" id="A0A6I4WD85"/>
<dbReference type="Proteomes" id="UP000431901">
    <property type="component" value="Unassembled WGS sequence"/>
</dbReference>
<name>A0A6I4WD85_9ACTN</name>
<protein>
    <submittedName>
        <fullName evidence="3">GNAT family N-acetyltransferase</fullName>
    </submittedName>
</protein>
<dbReference type="OrthoDB" id="273614at2"/>
<reference evidence="3 4" key="1">
    <citation type="submission" date="2019-12" db="EMBL/GenBank/DDBJ databases">
        <title>Nocardia macrotermitis sp. nov. and Nocardia aurantia sp. nov., isolated from the gut of the fungus growing-termite Macrotermes natalensis.</title>
        <authorList>
            <person name="Christine B."/>
            <person name="Rene B."/>
        </authorList>
    </citation>
    <scope>NUCLEOTIDE SEQUENCE [LARGE SCALE GENOMIC DNA]</scope>
    <source>
        <strain evidence="3 4">DSM 102126</strain>
    </source>
</reference>
<dbReference type="Gene3D" id="3.40.630.30">
    <property type="match status" value="1"/>
</dbReference>
<dbReference type="CDD" id="cd04301">
    <property type="entry name" value="NAT_SF"/>
    <property type="match status" value="1"/>
</dbReference>
<dbReference type="InterPro" id="IPR050769">
    <property type="entry name" value="NAT_camello-type"/>
</dbReference>
<evidence type="ECO:0000256" key="1">
    <source>
        <dbReference type="ARBA" id="ARBA00022679"/>
    </source>
</evidence>
<accession>A0A6I4WD85</accession>